<dbReference type="Pfam" id="PF12680">
    <property type="entry name" value="SnoaL_2"/>
    <property type="match status" value="1"/>
</dbReference>
<evidence type="ECO:0000313" key="3">
    <source>
        <dbReference type="Proteomes" id="UP001596004"/>
    </source>
</evidence>
<proteinExistence type="predicted"/>
<dbReference type="InterPro" id="IPR009959">
    <property type="entry name" value="Cyclase_SnoaL-like"/>
</dbReference>
<evidence type="ECO:0000259" key="1">
    <source>
        <dbReference type="Pfam" id="PF12680"/>
    </source>
</evidence>
<sequence>MSEMIDAVNAHDLKELTHCYAEDALYLSPSGKGEGPEEIVSFWALFLDAFPDLRLTPWSKFTHGDTVVMEWILTGTHTGPFLMPDGEVIEATGRGVTIRGCSSRVFENGLVTMHCIYYDQLELLIQLGARLVLPEHR</sequence>
<keyword evidence="3" id="KW-1185">Reference proteome</keyword>
<dbReference type="Gene3D" id="3.10.450.50">
    <property type="match status" value="1"/>
</dbReference>
<comment type="caution">
    <text evidence="2">The sequence shown here is derived from an EMBL/GenBank/DDBJ whole genome shotgun (WGS) entry which is preliminary data.</text>
</comment>
<dbReference type="EMBL" id="JBHSFP010000016">
    <property type="protein sequence ID" value="MFC4533558.1"/>
    <property type="molecule type" value="Genomic_DNA"/>
</dbReference>
<dbReference type="PANTHER" id="PTHR38436">
    <property type="entry name" value="POLYKETIDE CYCLASE SNOAL-LIKE DOMAIN"/>
    <property type="match status" value="1"/>
</dbReference>
<gene>
    <name evidence="2" type="ORF">ACFO60_22540</name>
</gene>
<dbReference type="InterPro" id="IPR037401">
    <property type="entry name" value="SnoaL-like"/>
</dbReference>
<evidence type="ECO:0000313" key="2">
    <source>
        <dbReference type="EMBL" id="MFC4533558.1"/>
    </source>
</evidence>
<dbReference type="Proteomes" id="UP001596004">
    <property type="component" value="Unassembled WGS sequence"/>
</dbReference>
<dbReference type="InterPro" id="IPR032710">
    <property type="entry name" value="NTF2-like_dom_sf"/>
</dbReference>
<protein>
    <submittedName>
        <fullName evidence="2">Ester cyclase</fullName>
    </submittedName>
</protein>
<dbReference type="SUPFAM" id="SSF54427">
    <property type="entry name" value="NTF2-like"/>
    <property type="match status" value="1"/>
</dbReference>
<organism evidence="2 3">
    <name type="scientific">Sphaerisporangium dianthi</name>
    <dbReference type="NCBI Taxonomy" id="1436120"/>
    <lineage>
        <taxon>Bacteria</taxon>
        <taxon>Bacillati</taxon>
        <taxon>Actinomycetota</taxon>
        <taxon>Actinomycetes</taxon>
        <taxon>Streptosporangiales</taxon>
        <taxon>Streptosporangiaceae</taxon>
        <taxon>Sphaerisporangium</taxon>
    </lineage>
</organism>
<accession>A0ABV9CMK1</accession>
<reference evidence="3" key="1">
    <citation type="journal article" date="2019" name="Int. J. Syst. Evol. Microbiol.">
        <title>The Global Catalogue of Microorganisms (GCM) 10K type strain sequencing project: providing services to taxonomists for standard genome sequencing and annotation.</title>
        <authorList>
            <consortium name="The Broad Institute Genomics Platform"/>
            <consortium name="The Broad Institute Genome Sequencing Center for Infectious Disease"/>
            <person name="Wu L."/>
            <person name="Ma J."/>
        </authorList>
    </citation>
    <scope>NUCLEOTIDE SEQUENCE [LARGE SCALE GENOMIC DNA]</scope>
    <source>
        <strain evidence="3">CGMCC 4.7132</strain>
    </source>
</reference>
<dbReference type="PANTHER" id="PTHR38436:SF1">
    <property type="entry name" value="ESTER CYCLASE"/>
    <property type="match status" value="1"/>
</dbReference>
<name>A0ABV9CMK1_9ACTN</name>
<dbReference type="RefSeq" id="WP_380843133.1">
    <property type="nucleotide sequence ID" value="NZ_JBHSFP010000016.1"/>
</dbReference>
<feature type="domain" description="SnoaL-like" evidence="1">
    <location>
        <begin position="3"/>
        <end position="112"/>
    </location>
</feature>